<feature type="compositionally biased region" description="Polar residues" evidence="1">
    <location>
        <begin position="183"/>
        <end position="212"/>
    </location>
</feature>
<feature type="compositionally biased region" description="Acidic residues" evidence="1">
    <location>
        <begin position="90"/>
        <end position="107"/>
    </location>
</feature>
<dbReference type="Proteomes" id="UP001633002">
    <property type="component" value="Unassembled WGS sequence"/>
</dbReference>
<organism evidence="2 3">
    <name type="scientific">Riccia sorocarpa</name>
    <dbReference type="NCBI Taxonomy" id="122646"/>
    <lineage>
        <taxon>Eukaryota</taxon>
        <taxon>Viridiplantae</taxon>
        <taxon>Streptophyta</taxon>
        <taxon>Embryophyta</taxon>
        <taxon>Marchantiophyta</taxon>
        <taxon>Marchantiopsida</taxon>
        <taxon>Marchantiidae</taxon>
        <taxon>Marchantiales</taxon>
        <taxon>Ricciaceae</taxon>
        <taxon>Riccia</taxon>
    </lineage>
</organism>
<feature type="compositionally biased region" description="Acidic residues" evidence="1">
    <location>
        <begin position="118"/>
        <end position="140"/>
    </location>
</feature>
<sequence length="279" mass="32229">MIRQDYEAVLAYIEDPENFYQKEIEKGMTIDDKLEKMCPHFRRMYTIFGQRTNITPPAEESCGLPDDIDMFDLDSQPSRAGEFVSRAEEFAEEEEEVSLDENDEIDLTEGNNSRDLEGGSDDDGDEILDFMSGDLDEDENQGIQDENPEIGNQEGRTPVAAAKEAEKEEINGENRSRREKRSVQSSRNSRPNNQRDTGDSRSGTSEVTKSKSNLLSLYEEGPWNKLEYRKQFIEYRYANLAEKRSVEAKRRRCQLVIELRKEGLTMQEIEEYIKFVDAD</sequence>
<proteinExistence type="predicted"/>
<evidence type="ECO:0000313" key="2">
    <source>
        <dbReference type="EMBL" id="KAL3693750.1"/>
    </source>
</evidence>
<accession>A0ABD3HQD1</accession>
<dbReference type="AlphaFoldDB" id="A0ABD3HQD1"/>
<evidence type="ECO:0000313" key="3">
    <source>
        <dbReference type="Proteomes" id="UP001633002"/>
    </source>
</evidence>
<feature type="compositionally biased region" description="Basic and acidic residues" evidence="1">
    <location>
        <begin position="163"/>
        <end position="176"/>
    </location>
</feature>
<dbReference type="EMBL" id="JBJQOH010000003">
    <property type="protein sequence ID" value="KAL3693750.1"/>
    <property type="molecule type" value="Genomic_DNA"/>
</dbReference>
<reference evidence="2 3" key="1">
    <citation type="submission" date="2024-09" db="EMBL/GenBank/DDBJ databases">
        <title>Chromosome-scale assembly of Riccia sorocarpa.</title>
        <authorList>
            <person name="Paukszto L."/>
        </authorList>
    </citation>
    <scope>NUCLEOTIDE SEQUENCE [LARGE SCALE GENOMIC DNA]</scope>
    <source>
        <strain evidence="2">LP-2024</strain>
        <tissue evidence="2">Aerial parts of the thallus</tissue>
    </source>
</reference>
<feature type="region of interest" description="Disordered" evidence="1">
    <location>
        <begin position="90"/>
        <end position="212"/>
    </location>
</feature>
<gene>
    <name evidence="2" type="ORF">R1sor_007401</name>
</gene>
<evidence type="ECO:0000256" key="1">
    <source>
        <dbReference type="SAM" id="MobiDB-lite"/>
    </source>
</evidence>
<protein>
    <submittedName>
        <fullName evidence="2">Uncharacterized protein</fullName>
    </submittedName>
</protein>
<keyword evidence="3" id="KW-1185">Reference proteome</keyword>
<name>A0ABD3HQD1_9MARC</name>
<comment type="caution">
    <text evidence="2">The sequence shown here is derived from an EMBL/GenBank/DDBJ whole genome shotgun (WGS) entry which is preliminary data.</text>
</comment>